<feature type="domain" description="Calcineurin-like phosphoesterase" evidence="3">
    <location>
        <begin position="37"/>
        <end position="255"/>
    </location>
</feature>
<feature type="domain" description="5'-Nucleotidase C-terminal" evidence="4">
    <location>
        <begin position="344"/>
        <end position="474"/>
    </location>
</feature>
<dbReference type="SUPFAM" id="SSF56300">
    <property type="entry name" value="Metallo-dependent phosphatases"/>
    <property type="match status" value="1"/>
</dbReference>
<dbReference type="PRINTS" id="PR01607">
    <property type="entry name" value="APYRASEFAMLY"/>
</dbReference>
<dbReference type="Pfam" id="PF00149">
    <property type="entry name" value="Metallophos"/>
    <property type="match status" value="1"/>
</dbReference>
<keyword evidence="6" id="KW-1185">Reference proteome</keyword>
<organism evidence="5 6">
    <name type="scientific">Pukyongia salina</name>
    <dbReference type="NCBI Taxonomy" id="2094025"/>
    <lineage>
        <taxon>Bacteria</taxon>
        <taxon>Pseudomonadati</taxon>
        <taxon>Bacteroidota</taxon>
        <taxon>Flavobacteriia</taxon>
        <taxon>Flavobacteriales</taxon>
        <taxon>Flavobacteriaceae</taxon>
        <taxon>Pukyongia</taxon>
    </lineage>
</organism>
<evidence type="ECO:0000256" key="1">
    <source>
        <dbReference type="ARBA" id="ARBA00022729"/>
    </source>
</evidence>
<dbReference type="PANTHER" id="PTHR11575">
    <property type="entry name" value="5'-NUCLEOTIDASE-RELATED"/>
    <property type="match status" value="1"/>
</dbReference>
<dbReference type="PROSITE" id="PS51257">
    <property type="entry name" value="PROKAR_LIPOPROTEIN"/>
    <property type="match status" value="1"/>
</dbReference>
<evidence type="ECO:0000259" key="4">
    <source>
        <dbReference type="Pfam" id="PF02872"/>
    </source>
</evidence>
<dbReference type="GO" id="GO:0008253">
    <property type="term" value="F:5'-nucleotidase activity"/>
    <property type="evidence" value="ECO:0007669"/>
    <property type="project" value="TreeGrafter"/>
</dbReference>
<dbReference type="InterPro" id="IPR006179">
    <property type="entry name" value="5_nucleotidase/apyrase"/>
</dbReference>
<dbReference type="RefSeq" id="WP_105216716.1">
    <property type="nucleotide sequence ID" value="NZ_CP027062.1"/>
</dbReference>
<dbReference type="KEGG" id="aue:C5O00_09955"/>
<accession>A0A2S0HXY9</accession>
<sequence>MILRAITVFSISLILISCGSGRQTTSQPREDGIITLKFIQLNDVYEIAPLGGGKYGGMARVAHVVDSIREIHPNTYLYMAGDFLNPSLLGTIKYNGERIRGKQMIEVMNAMNFDMVTFGNHEFDLDREDLQKRLDESNFSWISSNVKEITERDTLSFKINRDIGRIAVPASLSREITDVDGTKVRVSFFSVTLDSNPREYVHYEDYYSTAVNTYENLPTQSDIIVGLTHLKVEDDKKLALALPELDLIMGGHEHNNMIFDVSNTVIAKADANAKTINIHTITHNTATGKTDIDSQLFPIDDSISEDPEVRAIVEKWNLVLNNKIREVIENPSEVIFHADPPLDGTDSANRGIQTNMGEIITAAMFEAYDNEVDAALVNGGSIRLDDMLDGDVSSIDIFRVLPFGGSIIKVDITGDLLQRVLDFGKDSGGTGAYLQRFNIDESANGGWLINGEPLQGDKRYYSVAFSDFLLKGYDIPFLSEDNPGVLKVYTPSKNEIANDIRKAVILYLKSKQ</sequence>
<proteinExistence type="inferred from homology"/>
<evidence type="ECO:0000313" key="5">
    <source>
        <dbReference type="EMBL" id="AVI51476.1"/>
    </source>
</evidence>
<dbReference type="OrthoDB" id="9801679at2"/>
<dbReference type="Proteomes" id="UP000238442">
    <property type="component" value="Chromosome"/>
</dbReference>
<dbReference type="InterPro" id="IPR036907">
    <property type="entry name" value="5'-Nucleotdase_C_sf"/>
</dbReference>
<gene>
    <name evidence="5" type="ORF">C5O00_09955</name>
</gene>
<dbReference type="Gene3D" id="3.60.21.10">
    <property type="match status" value="1"/>
</dbReference>
<name>A0A2S0HXY9_9FLAO</name>
<protein>
    <submittedName>
        <fullName evidence="5">Bifunctional metallophosphatase/5'-nucleotidase</fullName>
    </submittedName>
</protein>
<comment type="similarity">
    <text evidence="2">Belongs to the 5'-nucleotidase family.</text>
</comment>
<dbReference type="GO" id="GO:0030288">
    <property type="term" value="C:outer membrane-bounded periplasmic space"/>
    <property type="evidence" value="ECO:0007669"/>
    <property type="project" value="TreeGrafter"/>
</dbReference>
<dbReference type="GO" id="GO:0009166">
    <property type="term" value="P:nucleotide catabolic process"/>
    <property type="evidence" value="ECO:0007669"/>
    <property type="project" value="InterPro"/>
</dbReference>
<dbReference type="AlphaFoldDB" id="A0A2S0HXY9"/>
<dbReference type="GO" id="GO:0008768">
    <property type="term" value="F:UDP-sugar diphosphatase activity"/>
    <property type="evidence" value="ECO:0007669"/>
    <property type="project" value="TreeGrafter"/>
</dbReference>
<keyword evidence="1" id="KW-0732">Signal</keyword>
<dbReference type="Gene3D" id="3.90.780.10">
    <property type="entry name" value="5'-Nucleotidase, C-terminal domain"/>
    <property type="match status" value="1"/>
</dbReference>
<evidence type="ECO:0000259" key="3">
    <source>
        <dbReference type="Pfam" id="PF00149"/>
    </source>
</evidence>
<dbReference type="PANTHER" id="PTHR11575:SF24">
    <property type="entry name" value="5'-NUCLEOTIDASE"/>
    <property type="match status" value="1"/>
</dbReference>
<reference evidence="5 6" key="1">
    <citation type="submission" date="2018-02" db="EMBL/GenBank/DDBJ databases">
        <title>Genomic analysis of the strain RR4-38 isolated from a seawater recirculating aquaculture system.</title>
        <authorList>
            <person name="Kim Y.-S."/>
            <person name="Jang Y.H."/>
            <person name="Kim K.-H."/>
        </authorList>
    </citation>
    <scope>NUCLEOTIDE SEQUENCE [LARGE SCALE GENOMIC DNA]</scope>
    <source>
        <strain evidence="5 6">RR4-38</strain>
    </source>
</reference>
<dbReference type="InterPro" id="IPR029052">
    <property type="entry name" value="Metallo-depent_PP-like"/>
</dbReference>
<dbReference type="SUPFAM" id="SSF55816">
    <property type="entry name" value="5'-nucleotidase (syn. UDP-sugar hydrolase), C-terminal domain"/>
    <property type="match status" value="1"/>
</dbReference>
<keyword evidence="2" id="KW-0378">Hydrolase</keyword>
<dbReference type="InterPro" id="IPR004843">
    <property type="entry name" value="Calcineurin-like_PHP"/>
</dbReference>
<evidence type="ECO:0000313" key="6">
    <source>
        <dbReference type="Proteomes" id="UP000238442"/>
    </source>
</evidence>
<dbReference type="GO" id="GO:0000166">
    <property type="term" value="F:nucleotide binding"/>
    <property type="evidence" value="ECO:0007669"/>
    <property type="project" value="UniProtKB-KW"/>
</dbReference>
<dbReference type="EMBL" id="CP027062">
    <property type="protein sequence ID" value="AVI51476.1"/>
    <property type="molecule type" value="Genomic_DNA"/>
</dbReference>
<evidence type="ECO:0000256" key="2">
    <source>
        <dbReference type="RuleBase" id="RU362119"/>
    </source>
</evidence>
<keyword evidence="2" id="KW-0547">Nucleotide-binding</keyword>
<dbReference type="Pfam" id="PF02872">
    <property type="entry name" value="5_nucleotid_C"/>
    <property type="match status" value="1"/>
</dbReference>
<dbReference type="InterPro" id="IPR008334">
    <property type="entry name" value="5'-Nucleotdase_C"/>
</dbReference>